<feature type="domain" description="Kazal-like" evidence="2">
    <location>
        <begin position="930"/>
        <end position="984"/>
    </location>
</feature>
<evidence type="ECO:0000313" key="4">
    <source>
        <dbReference type="Proteomes" id="UP000749559"/>
    </source>
</evidence>
<dbReference type="GO" id="GO:0030154">
    <property type="term" value="P:cell differentiation"/>
    <property type="evidence" value="ECO:0007669"/>
    <property type="project" value="TreeGrafter"/>
</dbReference>
<dbReference type="PROSITE" id="PS51465">
    <property type="entry name" value="KAZAL_2"/>
    <property type="match status" value="20"/>
</dbReference>
<feature type="domain" description="Kazal-like" evidence="2">
    <location>
        <begin position="513"/>
        <end position="567"/>
    </location>
</feature>
<dbReference type="InterPro" id="IPR002350">
    <property type="entry name" value="Kazal_dom"/>
</dbReference>
<evidence type="ECO:0000256" key="1">
    <source>
        <dbReference type="ARBA" id="ARBA00023157"/>
    </source>
</evidence>
<dbReference type="SMART" id="SM00274">
    <property type="entry name" value="FOLN"/>
    <property type="match status" value="15"/>
</dbReference>
<dbReference type="PANTHER" id="PTHR10913">
    <property type="entry name" value="FOLLISTATIN-RELATED"/>
    <property type="match status" value="1"/>
</dbReference>
<dbReference type="EMBL" id="CAIIXF020000011">
    <property type="protein sequence ID" value="CAH1798785.1"/>
    <property type="molecule type" value="Genomic_DNA"/>
</dbReference>
<dbReference type="Proteomes" id="UP000749559">
    <property type="component" value="Unassembled WGS sequence"/>
</dbReference>
<feature type="domain" description="Kazal-like" evidence="2">
    <location>
        <begin position="583"/>
        <end position="635"/>
    </location>
</feature>
<dbReference type="InterPro" id="IPR050653">
    <property type="entry name" value="Prot_Inhib_GrowthFact_Antg"/>
</dbReference>
<feature type="domain" description="Kazal-like" evidence="2">
    <location>
        <begin position="999"/>
        <end position="1053"/>
    </location>
</feature>
<feature type="domain" description="Kazal-like" evidence="2">
    <location>
        <begin position="48"/>
        <end position="97"/>
    </location>
</feature>
<reference evidence="3" key="1">
    <citation type="submission" date="2022-03" db="EMBL/GenBank/DDBJ databases">
        <authorList>
            <person name="Martin C."/>
        </authorList>
    </citation>
    <scope>NUCLEOTIDE SEQUENCE</scope>
</reference>
<dbReference type="SUPFAM" id="SSF100895">
    <property type="entry name" value="Kazal-type serine protease inhibitors"/>
    <property type="match status" value="20"/>
</dbReference>
<accession>A0A8J1TCS6</accession>
<gene>
    <name evidence="3" type="ORF">OFUS_LOCUS22876</name>
</gene>
<dbReference type="InterPro" id="IPR036058">
    <property type="entry name" value="Kazal_dom_sf"/>
</dbReference>
<feature type="domain" description="Kazal-like" evidence="2">
    <location>
        <begin position="651"/>
        <end position="705"/>
    </location>
</feature>
<name>A0A8J1TCS6_OWEFU</name>
<feature type="domain" description="Kazal-like" evidence="2">
    <location>
        <begin position="1213"/>
        <end position="1271"/>
    </location>
</feature>
<dbReference type="SMART" id="SM00280">
    <property type="entry name" value="KAZAL"/>
    <property type="match status" value="20"/>
</dbReference>
<feature type="domain" description="Kazal-like" evidence="2">
    <location>
        <begin position="430"/>
        <end position="498"/>
    </location>
</feature>
<keyword evidence="4" id="KW-1185">Reference proteome</keyword>
<dbReference type="OrthoDB" id="126772at2759"/>
<feature type="domain" description="Kazal-like" evidence="2">
    <location>
        <begin position="791"/>
        <end position="845"/>
    </location>
</feature>
<feature type="domain" description="Kazal-like" evidence="2">
    <location>
        <begin position="238"/>
        <end position="286"/>
    </location>
</feature>
<dbReference type="InterPro" id="IPR003645">
    <property type="entry name" value="Fol_N"/>
</dbReference>
<dbReference type="Gene3D" id="3.30.60.30">
    <property type="match status" value="20"/>
</dbReference>
<dbReference type="Pfam" id="PF07648">
    <property type="entry name" value="Kazal_2"/>
    <property type="match status" value="20"/>
</dbReference>
<feature type="domain" description="Kazal-like" evidence="2">
    <location>
        <begin position="1145"/>
        <end position="1197"/>
    </location>
</feature>
<organism evidence="3 4">
    <name type="scientific">Owenia fusiformis</name>
    <name type="common">Polychaete worm</name>
    <dbReference type="NCBI Taxonomy" id="6347"/>
    <lineage>
        <taxon>Eukaryota</taxon>
        <taxon>Metazoa</taxon>
        <taxon>Spiralia</taxon>
        <taxon>Lophotrochozoa</taxon>
        <taxon>Annelida</taxon>
        <taxon>Polychaeta</taxon>
        <taxon>Sedentaria</taxon>
        <taxon>Canalipalpata</taxon>
        <taxon>Sabellida</taxon>
        <taxon>Oweniida</taxon>
        <taxon>Oweniidae</taxon>
        <taxon>Owenia</taxon>
    </lineage>
</organism>
<sequence>MIRKVYHAAFLVCWMSLITTINGDSDCSSKECKPYEKCMMVNDTATCSCSYTCDDEDYAPVCGSNGQTFSSKCLMELIACAYNDQNLTVSEEGPCSACEDITCKNYNECIASPNGTAICTCDFKCPFTEDLVCGTDRLTYANECELRYMSCWEDGSILPFYNAKCSECEYECDASYNPVCGSDFFTYDNECYLQQSACMQLEYDGLHKLYDGVCVKCIDHYCANYSKCRVIDDVPQCVCDFPCPLNADNVCGTDGDTYFSECDMQSWACDNNKPYLYAAYTGSCIDEPTCEKIYCPDYRRCDTKIAPVPVCTCEHTCSEMEEPVCGSDGHIYYNECTLSAYKCIGWSKAIEKNMSHCQPCDGFKCDNGSKCMVQQGKPVCVCDYPCPLHSDPVCDNTGQTHLNLCNLEFSVCSTGESIAYTIGSCNATCDDIECKDDRMCEISFHDGKPICTCNYICNTTNPVCATDGHTFDSECDLTAYRCMGWTKADLASTGQCDKCVNFECDAHKKCQEVDGKPTCTCDFPCPIGTKLICGDDGNTYDNMCDLEASNCLDNTNVTMVKQGDCNQCGDNRCNVFEKCVELVNGTHVCTCDYNCDDAPPSEICGSNGAKYSSECAWLKANCESDTDIFMEPCNVTCEAVVCPSYERCTVKDGKAICSCDFDCPSEIDPVCGSTGDTIPNECYFEKLKCQFDKELTIEYKGECKTCEETECKGYKKCSMVQWRPVCSCDFSCDDVDDTAVCGSDGTTYANPCALEKANCNNDQAVQIVSNTACESCEDVKCTDHKRCKINTKGKVICSCDYGCPSNYKPVCDSDGDTNYNECMFHKLACEWEDEMSILYTGECESCMDKECTEHEECRLINYRAKCYCDYSCENAKPAQMCGSDGITYSSKCEWHKANCLTTKPITVVMNSSCETCVSKVCPKHQRCSVVSGRALCSCDFDCKPEFKPLCDSKGDTHANECTFERLACEYDEGLTILYNGQCESCDDKVCNGYQQCKMVDFRANCTCDYACHDSIRQVCGSDGNTYKNRCHMERKSCAQGGAISVVKDGACETCENKKCDNDSKCQIKLGVAECTCDFECDEDCDDEVCGSDENTYINPCVLQRASCNNGGNITMLHEWECETCKDKTCDPNEECAIRKGKAYCVCGYDCEPDTRQVCATSQGSPVPRTYSNACTMRKAACRADKNVIIVKQGPCETCEDHTCPDKATCEITNKGVARCNCDFECSDAMSPVCGSDGVTYSNECELQKEDCKIRPKRLYVIKETACGTCDNVKCDGYKQCVIQNGDSACTCDFQCSDKQDILCGTDGDIYFNECQLNKTNCRKDARTNIANKGPCVTATCNDFKCKAFEQCELKDGAPVCTCDFQCDDNQELLCGTDGQTYFNTCNLGKINCNQGQNSTELHKGPCRVSRASSVTSQTSILITIVTILMYALM</sequence>
<feature type="domain" description="Kazal-like" evidence="2">
    <location>
        <begin position="120"/>
        <end position="151"/>
    </location>
</feature>
<feature type="domain" description="Kazal-like" evidence="2">
    <location>
        <begin position="867"/>
        <end position="915"/>
    </location>
</feature>
<comment type="caution">
    <text evidence="3">The sequence shown here is derived from an EMBL/GenBank/DDBJ whole genome shotgun (WGS) entry which is preliminary data.</text>
</comment>
<feature type="domain" description="Kazal-like" evidence="2">
    <location>
        <begin position="1354"/>
        <end position="1408"/>
    </location>
</feature>
<feature type="domain" description="Kazal-like" evidence="2">
    <location>
        <begin position="381"/>
        <end position="427"/>
    </location>
</feature>
<feature type="domain" description="Kazal-like" evidence="2">
    <location>
        <begin position="159"/>
        <end position="216"/>
    </location>
</feature>
<keyword evidence="1" id="KW-1015">Disulfide bond</keyword>
<dbReference type="PANTHER" id="PTHR10913:SF78">
    <property type="entry name" value="AGRIN"/>
    <property type="match status" value="1"/>
</dbReference>
<feature type="domain" description="Kazal-like" evidence="2">
    <location>
        <begin position="305"/>
        <end position="362"/>
    </location>
</feature>
<dbReference type="CDD" id="cd00104">
    <property type="entry name" value="KAZAL_FS"/>
    <property type="match status" value="15"/>
</dbReference>
<evidence type="ECO:0000313" key="3">
    <source>
        <dbReference type="EMBL" id="CAH1798785.1"/>
    </source>
</evidence>
<feature type="domain" description="Kazal-like" evidence="2">
    <location>
        <begin position="720"/>
        <end position="775"/>
    </location>
</feature>
<proteinExistence type="predicted"/>
<feature type="domain" description="Kazal-like" evidence="2">
    <location>
        <begin position="1290"/>
        <end position="1337"/>
    </location>
</feature>
<protein>
    <recommendedName>
        <fullName evidence="2">Kazal-like domain-containing protein</fullName>
    </recommendedName>
</protein>
<feature type="domain" description="Kazal-like" evidence="2">
    <location>
        <begin position="1075"/>
        <end position="1123"/>
    </location>
</feature>
<evidence type="ECO:0000259" key="2">
    <source>
        <dbReference type="PROSITE" id="PS51465"/>
    </source>
</evidence>
<dbReference type="GO" id="GO:0005576">
    <property type="term" value="C:extracellular region"/>
    <property type="evidence" value="ECO:0007669"/>
    <property type="project" value="TreeGrafter"/>
</dbReference>